<reference evidence="2" key="1">
    <citation type="journal article" date="2023" name="Mol. Phylogenet. Evol.">
        <title>Genome-scale phylogeny and comparative genomics of the fungal order Sordariales.</title>
        <authorList>
            <person name="Hensen N."/>
            <person name="Bonometti L."/>
            <person name="Westerberg I."/>
            <person name="Brannstrom I.O."/>
            <person name="Guillou S."/>
            <person name="Cros-Aarteil S."/>
            <person name="Calhoun S."/>
            <person name="Haridas S."/>
            <person name="Kuo A."/>
            <person name="Mondo S."/>
            <person name="Pangilinan J."/>
            <person name="Riley R."/>
            <person name="LaButti K."/>
            <person name="Andreopoulos B."/>
            <person name="Lipzen A."/>
            <person name="Chen C."/>
            <person name="Yan M."/>
            <person name="Daum C."/>
            <person name="Ng V."/>
            <person name="Clum A."/>
            <person name="Steindorff A."/>
            <person name="Ohm R.A."/>
            <person name="Martin F."/>
            <person name="Silar P."/>
            <person name="Natvig D.O."/>
            <person name="Lalanne C."/>
            <person name="Gautier V."/>
            <person name="Ament-Velasquez S.L."/>
            <person name="Kruys A."/>
            <person name="Hutchinson M.I."/>
            <person name="Powell A.J."/>
            <person name="Barry K."/>
            <person name="Miller A.N."/>
            <person name="Grigoriev I.V."/>
            <person name="Debuchy R."/>
            <person name="Gladieux P."/>
            <person name="Hiltunen Thoren M."/>
            <person name="Johannesson H."/>
        </authorList>
    </citation>
    <scope>NUCLEOTIDE SEQUENCE</scope>
    <source>
        <strain evidence="2">CBS 990.96</strain>
    </source>
</reference>
<comment type="caution">
    <text evidence="2">The sequence shown here is derived from an EMBL/GenBank/DDBJ whole genome shotgun (WGS) entry which is preliminary data.</text>
</comment>
<organism evidence="2 3">
    <name type="scientific">Podospora fimiseda</name>
    <dbReference type="NCBI Taxonomy" id="252190"/>
    <lineage>
        <taxon>Eukaryota</taxon>
        <taxon>Fungi</taxon>
        <taxon>Dikarya</taxon>
        <taxon>Ascomycota</taxon>
        <taxon>Pezizomycotina</taxon>
        <taxon>Sordariomycetes</taxon>
        <taxon>Sordariomycetidae</taxon>
        <taxon>Sordariales</taxon>
        <taxon>Podosporaceae</taxon>
        <taxon>Podospora</taxon>
    </lineage>
</organism>
<keyword evidence="3" id="KW-1185">Reference proteome</keyword>
<evidence type="ECO:0000256" key="1">
    <source>
        <dbReference type="SAM" id="MobiDB-lite"/>
    </source>
</evidence>
<accession>A0AAN7GXU0</accession>
<dbReference type="AlphaFoldDB" id="A0AAN7GXU0"/>
<feature type="compositionally biased region" description="Basic and acidic residues" evidence="1">
    <location>
        <begin position="7"/>
        <end position="22"/>
    </location>
</feature>
<evidence type="ECO:0000313" key="2">
    <source>
        <dbReference type="EMBL" id="KAK4223609.1"/>
    </source>
</evidence>
<protein>
    <submittedName>
        <fullName evidence="2">Uncharacterized protein</fullName>
    </submittedName>
</protein>
<dbReference type="Proteomes" id="UP001301958">
    <property type="component" value="Unassembled WGS sequence"/>
</dbReference>
<dbReference type="EMBL" id="MU865421">
    <property type="protein sequence ID" value="KAK4223609.1"/>
    <property type="molecule type" value="Genomic_DNA"/>
</dbReference>
<feature type="region of interest" description="Disordered" evidence="1">
    <location>
        <begin position="1"/>
        <end position="22"/>
    </location>
</feature>
<reference evidence="2" key="2">
    <citation type="submission" date="2023-05" db="EMBL/GenBank/DDBJ databases">
        <authorList>
            <consortium name="Lawrence Berkeley National Laboratory"/>
            <person name="Steindorff A."/>
            <person name="Hensen N."/>
            <person name="Bonometti L."/>
            <person name="Westerberg I."/>
            <person name="Brannstrom I.O."/>
            <person name="Guillou S."/>
            <person name="Cros-Aarteil S."/>
            <person name="Calhoun S."/>
            <person name="Haridas S."/>
            <person name="Kuo A."/>
            <person name="Mondo S."/>
            <person name="Pangilinan J."/>
            <person name="Riley R."/>
            <person name="Labutti K."/>
            <person name="Andreopoulos B."/>
            <person name="Lipzen A."/>
            <person name="Chen C."/>
            <person name="Yanf M."/>
            <person name="Daum C."/>
            <person name="Ng V."/>
            <person name="Clum A."/>
            <person name="Ohm R."/>
            <person name="Martin F."/>
            <person name="Silar P."/>
            <person name="Natvig D."/>
            <person name="Lalanne C."/>
            <person name="Gautier V."/>
            <person name="Ament-Velasquez S.L."/>
            <person name="Kruys A."/>
            <person name="Hutchinson M.I."/>
            <person name="Powell A.J."/>
            <person name="Barry K."/>
            <person name="Miller A.N."/>
            <person name="Grigoriev I.V."/>
            <person name="Debuchy R."/>
            <person name="Gladieux P."/>
            <person name="Thoren M.H."/>
            <person name="Johannesson H."/>
        </authorList>
    </citation>
    <scope>NUCLEOTIDE SEQUENCE</scope>
    <source>
        <strain evidence="2">CBS 990.96</strain>
    </source>
</reference>
<name>A0AAN7GXU0_9PEZI</name>
<gene>
    <name evidence="2" type="ORF">QBC38DRAFT_516602</name>
</gene>
<sequence>MMNTRSSRPDQQARERHNSSLKDFPIEKLPKELRDAIWEEAFYIGQIKTPDQQPLRTSRISRQLPTNKSSADSKCLGRGYDAIFVEYRPSPIAGICLESRDVVKRVCERDEKPWLQRRETLVAVVISIVDAEGTEPLLPILPLDNYLIIEFPENKVSRDNSLMRNWRVFDIPHLSSRFLDLILVAKDYQIKFRHPYTIRYGLPAPTVSNPLPLTGESKKWLQSDKPQFISFYDRTAWDQLKNIISHYGDVRHLINHALDVNLRSKIVTEVLEPLKKLWEVENKEHLRAGKQGLKPLPKIDVVAVIYLYEKREFYGCLELTPEPRDIDFVSWRV</sequence>
<evidence type="ECO:0000313" key="3">
    <source>
        <dbReference type="Proteomes" id="UP001301958"/>
    </source>
</evidence>
<proteinExistence type="predicted"/>